<evidence type="ECO:0000256" key="2">
    <source>
        <dbReference type="ARBA" id="ARBA00022598"/>
    </source>
</evidence>
<reference evidence="8 9" key="1">
    <citation type="submission" date="2023-03" db="EMBL/GenBank/DDBJ databases">
        <title>Complete genome sequences of several Auritidibacter ignavus strains isolated from ear infections.</title>
        <authorList>
            <person name="Baehr T."/>
            <person name="Baumhoegger A.M."/>
        </authorList>
    </citation>
    <scope>NUCLEOTIDE SEQUENCE [LARGE SCALE GENOMIC DNA]</scope>
    <source>
        <strain evidence="8 9">BABAE-6</strain>
    </source>
</reference>
<dbReference type="InterPro" id="IPR025110">
    <property type="entry name" value="AMP-bd_C"/>
</dbReference>
<dbReference type="SUPFAM" id="SSF56801">
    <property type="entry name" value="Acetyl-CoA synthetase-like"/>
    <property type="match status" value="1"/>
</dbReference>
<dbReference type="InterPro" id="IPR045851">
    <property type="entry name" value="AMP-bd_C_sf"/>
</dbReference>
<evidence type="ECO:0000256" key="4">
    <source>
        <dbReference type="ARBA" id="ARBA00022840"/>
    </source>
</evidence>
<name>A0AAJ6AGA0_9MICC</name>
<evidence type="ECO:0000256" key="3">
    <source>
        <dbReference type="ARBA" id="ARBA00022741"/>
    </source>
</evidence>
<evidence type="ECO:0000259" key="5">
    <source>
        <dbReference type="Pfam" id="PF00501"/>
    </source>
</evidence>
<dbReference type="Pfam" id="PF16177">
    <property type="entry name" value="ACAS_N"/>
    <property type="match status" value="1"/>
</dbReference>
<dbReference type="InterPro" id="IPR020845">
    <property type="entry name" value="AMP-binding_CS"/>
</dbReference>
<evidence type="ECO:0000259" key="6">
    <source>
        <dbReference type="Pfam" id="PF13193"/>
    </source>
</evidence>
<dbReference type="GO" id="GO:0005524">
    <property type="term" value="F:ATP binding"/>
    <property type="evidence" value="ECO:0007669"/>
    <property type="project" value="UniProtKB-KW"/>
</dbReference>
<evidence type="ECO:0000313" key="8">
    <source>
        <dbReference type="EMBL" id="WGH92811.1"/>
    </source>
</evidence>
<dbReference type="NCBIfam" id="TIGR01217">
    <property type="entry name" value="ac_ac_CoA_syn"/>
    <property type="match status" value="1"/>
</dbReference>
<dbReference type="RefSeq" id="WP_279674733.1">
    <property type="nucleotide sequence ID" value="NZ_CP122566.1"/>
</dbReference>
<dbReference type="InterPro" id="IPR032387">
    <property type="entry name" value="ACAS_N"/>
</dbReference>
<dbReference type="EC" id="6.2.1.16" evidence="8"/>
<feature type="domain" description="AMP-dependent synthetase/ligase" evidence="5">
    <location>
        <begin position="101"/>
        <end position="492"/>
    </location>
</feature>
<dbReference type="EMBL" id="CP122566">
    <property type="protein sequence ID" value="WGH92811.1"/>
    <property type="molecule type" value="Genomic_DNA"/>
</dbReference>
<dbReference type="NCBIfam" id="NF002937">
    <property type="entry name" value="PRK03584.1"/>
    <property type="match status" value="1"/>
</dbReference>
<dbReference type="AlphaFoldDB" id="A0AAJ6AGA0"/>
<keyword evidence="3" id="KW-0547">Nucleotide-binding</keyword>
<accession>A0AAJ6AGA0</accession>
<comment type="similarity">
    <text evidence="1">Belongs to the ATP-dependent AMP-binding enzyme family.</text>
</comment>
<dbReference type="Pfam" id="PF00501">
    <property type="entry name" value="AMP-binding"/>
    <property type="match status" value="1"/>
</dbReference>
<gene>
    <name evidence="8" type="ORF">QDX21_10995</name>
</gene>
<dbReference type="GO" id="GO:0030729">
    <property type="term" value="F:acetoacetate-CoA ligase activity"/>
    <property type="evidence" value="ECO:0007669"/>
    <property type="project" value="UniProtKB-EC"/>
</dbReference>
<evidence type="ECO:0000259" key="7">
    <source>
        <dbReference type="Pfam" id="PF16177"/>
    </source>
</evidence>
<keyword evidence="9" id="KW-1185">Reference proteome</keyword>
<dbReference type="PROSITE" id="PS00455">
    <property type="entry name" value="AMP_BINDING"/>
    <property type="match status" value="1"/>
</dbReference>
<dbReference type="GO" id="GO:0006629">
    <property type="term" value="P:lipid metabolic process"/>
    <property type="evidence" value="ECO:0007669"/>
    <property type="project" value="InterPro"/>
</dbReference>
<dbReference type="InterPro" id="IPR042099">
    <property type="entry name" value="ANL_N_sf"/>
</dbReference>
<feature type="domain" description="AMP-binding enzyme C-terminal" evidence="6">
    <location>
        <begin position="571"/>
        <end position="645"/>
    </location>
</feature>
<proteinExistence type="inferred from homology"/>
<keyword evidence="4" id="KW-0067">ATP-binding</keyword>
<dbReference type="InterPro" id="IPR005914">
    <property type="entry name" value="Acac_CoA_synth"/>
</dbReference>
<dbReference type="Pfam" id="PF13193">
    <property type="entry name" value="AMP-binding_C"/>
    <property type="match status" value="1"/>
</dbReference>
<dbReference type="PANTHER" id="PTHR42921:SF1">
    <property type="entry name" value="ACETOACETYL-COA SYNTHETASE"/>
    <property type="match status" value="1"/>
</dbReference>
<evidence type="ECO:0000313" key="9">
    <source>
        <dbReference type="Proteomes" id="UP001224674"/>
    </source>
</evidence>
<dbReference type="Gene3D" id="3.30.300.30">
    <property type="match status" value="1"/>
</dbReference>
<organism evidence="8 9">
    <name type="scientific">Auritidibacter ignavus</name>
    <dbReference type="NCBI Taxonomy" id="678932"/>
    <lineage>
        <taxon>Bacteria</taxon>
        <taxon>Bacillati</taxon>
        <taxon>Actinomycetota</taxon>
        <taxon>Actinomycetes</taxon>
        <taxon>Micrococcales</taxon>
        <taxon>Micrococcaceae</taxon>
        <taxon>Auritidibacter</taxon>
    </lineage>
</organism>
<dbReference type="Proteomes" id="UP001224674">
    <property type="component" value="Chromosome"/>
</dbReference>
<evidence type="ECO:0000256" key="1">
    <source>
        <dbReference type="ARBA" id="ARBA00006432"/>
    </source>
</evidence>
<keyword evidence="2 8" id="KW-0436">Ligase</keyword>
<protein>
    <submittedName>
        <fullName evidence="8">Acetoacetate--CoA ligase</fullName>
        <ecNumber evidence="8">6.2.1.16</ecNumber>
    </submittedName>
</protein>
<dbReference type="InterPro" id="IPR000873">
    <property type="entry name" value="AMP-dep_synth/lig_dom"/>
</dbReference>
<feature type="domain" description="Acetyl-coenzyme A synthetase N-terminal" evidence="7">
    <location>
        <begin position="43"/>
        <end position="98"/>
    </location>
</feature>
<dbReference type="Gene3D" id="3.40.50.12780">
    <property type="entry name" value="N-terminal domain of ligase-like"/>
    <property type="match status" value="1"/>
</dbReference>
<dbReference type="PANTHER" id="PTHR42921">
    <property type="entry name" value="ACETOACETYL-COA SYNTHETASE"/>
    <property type="match status" value="1"/>
</dbReference>
<sequence>MASTAKTTHPVLWQPTAEHTAHHPMTRFARRIEDKYGVTLANYADLHRWSVDHLADFWREVWEFSDVIASAGSETVYEGEEMQHTRWFPDARLNFAENMLRHVATHPKAEAIIGEHELSGTETLTWQQCHDQVAALAHYLRAVGVQPGDAVSAVLPNLPQTIVAMLATASVGAIWSVVNTDFSAHGVADRFAQIEPKVLITAEGFEFNGTYRDLRPTIPALLEVLPTVEHHLLIDRYCADEHLTAAGVELGDELPDLGSITSTRYSQVIAETHEAVYEQVPFGHPLWVLYSSGTTGKPKGIVHSHGGMTIEFYKLGGIHAGLGPDDRSYYAVATTWMVWNLLLAMLMSGATIITYDGSPTAGGPAKTFEILAKHRVTFFGTGAALLSLAERAGIFPNRQMDLSSIKTMMVTGSPLPDTTWEWVYQAINPDLRLGSDSGGTDMCSAFVGTNPYRPVRRGVLMGAYLGVDARVVNPQGQRVFDEVGELVVAQPMPSMPIYFWNDPDGQRYHSAYFDVFDGLWRHGDWATELSGGETLSATGETAGNGFIIHGRSDSTINRGGIRMGSADITQVVDGVDGVAASMVIGAELSGGDYYMPLFVVPIPGTSVTEELKQDIVTAIRTRISPRYVPDEIIEAPAVPTTKTGKLLEVPVKRLFQGASPDTVNKATASDADTLEWYIKKAEDFVAQRQ</sequence>